<dbReference type="EMBL" id="LVVY01000119">
    <property type="protein sequence ID" value="OAM74550.1"/>
    <property type="molecule type" value="Genomic_DNA"/>
</dbReference>
<evidence type="ECO:0000313" key="2">
    <source>
        <dbReference type="EMBL" id="OAM74550.1"/>
    </source>
</evidence>
<gene>
    <name evidence="2" type="ORF">A3840_15520</name>
</gene>
<keyword evidence="1" id="KW-0732">Signal</keyword>
<feature type="signal peptide" evidence="1">
    <location>
        <begin position="1"/>
        <end position="15"/>
    </location>
</feature>
<accession>A0A178HPY9</accession>
<comment type="caution">
    <text evidence="2">The sequence shown here is derived from an EMBL/GenBank/DDBJ whole genome shotgun (WGS) entry which is preliminary data.</text>
</comment>
<dbReference type="RefSeq" id="WP_067458826.1">
    <property type="nucleotide sequence ID" value="NZ_LVVY01000119.1"/>
</dbReference>
<dbReference type="OrthoDB" id="5298197at2"/>
<proteinExistence type="predicted"/>
<feature type="chain" id="PRO_5012926921" description="DUF1850 domain-containing protein" evidence="1">
    <location>
        <begin position="16"/>
        <end position="135"/>
    </location>
</feature>
<sequence length="135" mass="14619">MSLCIAASGTLIALAATSFSLSWTHSVEKTAWVERWTVVEHGLRLDEASVQGSGAGIDLPDDAILRDGLWTYRPNLAPLNQLILAASGTTPSPWRLCTEQTCLQLGEVRGEAIKIWATEHCVLPTTSSGFRLGHF</sequence>
<evidence type="ECO:0000256" key="1">
    <source>
        <dbReference type="SAM" id="SignalP"/>
    </source>
</evidence>
<evidence type="ECO:0000313" key="3">
    <source>
        <dbReference type="Proteomes" id="UP000078389"/>
    </source>
</evidence>
<reference evidence="2 3" key="1">
    <citation type="submission" date="2016-03" db="EMBL/GenBank/DDBJ databases">
        <title>Genome sequencing of Devosia sp. S37.</title>
        <authorList>
            <person name="Mohd Nor M."/>
        </authorList>
    </citation>
    <scope>NUCLEOTIDE SEQUENCE [LARGE SCALE GENOMIC DNA]</scope>
    <source>
        <strain evidence="2 3">S37</strain>
    </source>
</reference>
<dbReference type="InterPro" id="IPR015001">
    <property type="entry name" value="DUF1850"/>
</dbReference>
<protein>
    <recommendedName>
        <fullName evidence="4">DUF1850 domain-containing protein</fullName>
    </recommendedName>
</protein>
<keyword evidence="3" id="KW-1185">Reference proteome</keyword>
<dbReference type="Proteomes" id="UP000078389">
    <property type="component" value="Unassembled WGS sequence"/>
</dbReference>
<evidence type="ECO:0008006" key="4">
    <source>
        <dbReference type="Google" id="ProtNLM"/>
    </source>
</evidence>
<name>A0A178HPY9_9HYPH</name>
<dbReference type="AlphaFoldDB" id="A0A178HPY9"/>
<organism evidence="2 3">
    <name type="scientific">Devosia elaeis</name>
    <dbReference type="NCBI Taxonomy" id="1770058"/>
    <lineage>
        <taxon>Bacteria</taxon>
        <taxon>Pseudomonadati</taxon>
        <taxon>Pseudomonadota</taxon>
        <taxon>Alphaproteobacteria</taxon>
        <taxon>Hyphomicrobiales</taxon>
        <taxon>Devosiaceae</taxon>
        <taxon>Devosia</taxon>
    </lineage>
</organism>
<dbReference type="STRING" id="1770058.A3840_15520"/>
<dbReference type="Pfam" id="PF08905">
    <property type="entry name" value="DUF1850"/>
    <property type="match status" value="1"/>
</dbReference>